<dbReference type="EC" id="2.3.1.-" evidence="5"/>
<keyword evidence="3" id="KW-0677">Repeat</keyword>
<sequence>MKTEKEKMLNGERYYADDPELVQGRRNARRLTRLFNQTTESERDKRTDLLNQLFGSTGSSLYIEPTFRCDYGSNIHVGENFYANFDCVILDVCKVEIGVNCFMAPGVHIYTATHPLDAVERISGFEFGKPVTIGNNVWIGGRTVINPGVRIGDNAVIGSGSVVTKDVPDHVVAAGNPAKIIKTIK</sequence>
<proteinExistence type="inferred from homology"/>
<reference evidence="7" key="1">
    <citation type="submission" date="2024-06" db="EMBL/GenBank/DDBJ databases">
        <authorList>
            <person name="Fan A."/>
            <person name="Zhang F.Y."/>
            <person name="Zhang L."/>
        </authorList>
    </citation>
    <scope>NUCLEOTIDE SEQUENCE</scope>
    <source>
        <strain evidence="7">Y61</strain>
    </source>
</reference>
<dbReference type="AlphaFoldDB" id="A0AAU8IGS6"/>
<evidence type="ECO:0000313" key="7">
    <source>
        <dbReference type="EMBL" id="XCJ17401.1"/>
    </source>
</evidence>
<dbReference type="SMART" id="SM01266">
    <property type="entry name" value="Mac"/>
    <property type="match status" value="1"/>
</dbReference>
<dbReference type="EMBL" id="CP159510">
    <property type="protein sequence ID" value="XCJ17401.1"/>
    <property type="molecule type" value="Genomic_DNA"/>
</dbReference>
<dbReference type="SUPFAM" id="SSF51161">
    <property type="entry name" value="Trimeric LpxA-like enzymes"/>
    <property type="match status" value="1"/>
</dbReference>
<dbReference type="InterPro" id="IPR001451">
    <property type="entry name" value="Hexapep"/>
</dbReference>
<dbReference type="PANTHER" id="PTHR43017">
    <property type="entry name" value="GALACTOSIDE O-ACETYLTRANSFERASE"/>
    <property type="match status" value="1"/>
</dbReference>
<dbReference type="CDD" id="cd03357">
    <property type="entry name" value="LbH_MAT_GAT"/>
    <property type="match status" value="1"/>
</dbReference>
<dbReference type="PROSITE" id="PS00101">
    <property type="entry name" value="HEXAPEP_TRANSFERASES"/>
    <property type="match status" value="1"/>
</dbReference>
<gene>
    <name evidence="7" type="ORF">ABNN70_02415</name>
</gene>
<feature type="domain" description="Maltose/galactoside acetyltransferase" evidence="6">
    <location>
        <begin position="5"/>
        <end position="59"/>
    </location>
</feature>
<evidence type="ECO:0000259" key="6">
    <source>
        <dbReference type="SMART" id="SM01266"/>
    </source>
</evidence>
<keyword evidence="4 5" id="KW-0012">Acyltransferase</keyword>
<evidence type="ECO:0000256" key="2">
    <source>
        <dbReference type="ARBA" id="ARBA00022679"/>
    </source>
</evidence>
<accession>A0AAU8IGS6</accession>
<evidence type="ECO:0000256" key="5">
    <source>
        <dbReference type="RuleBase" id="RU367021"/>
    </source>
</evidence>
<comment type="similarity">
    <text evidence="1 5">Belongs to the transferase hexapeptide repeat family.</text>
</comment>
<dbReference type="Gene3D" id="2.160.10.10">
    <property type="entry name" value="Hexapeptide repeat proteins"/>
    <property type="match status" value="1"/>
</dbReference>
<protein>
    <recommendedName>
        <fullName evidence="5">Acetyltransferase</fullName>
        <ecNumber evidence="5">2.3.1.-</ecNumber>
    </recommendedName>
</protein>
<dbReference type="Pfam" id="PF00132">
    <property type="entry name" value="Hexapep"/>
    <property type="match status" value="1"/>
</dbReference>
<dbReference type="InterPro" id="IPR039369">
    <property type="entry name" value="LacA-like"/>
</dbReference>
<dbReference type="RefSeq" id="WP_353948647.1">
    <property type="nucleotide sequence ID" value="NZ_CP159510.1"/>
</dbReference>
<dbReference type="InterPro" id="IPR024688">
    <property type="entry name" value="Mac_dom"/>
</dbReference>
<dbReference type="Pfam" id="PF12464">
    <property type="entry name" value="Mac"/>
    <property type="match status" value="1"/>
</dbReference>
<dbReference type="InterPro" id="IPR011004">
    <property type="entry name" value="Trimer_LpxA-like_sf"/>
</dbReference>
<dbReference type="GO" id="GO:0008870">
    <property type="term" value="F:galactoside O-acetyltransferase activity"/>
    <property type="evidence" value="ECO:0007669"/>
    <property type="project" value="TreeGrafter"/>
</dbReference>
<evidence type="ECO:0000256" key="1">
    <source>
        <dbReference type="ARBA" id="ARBA00007274"/>
    </source>
</evidence>
<evidence type="ECO:0000256" key="3">
    <source>
        <dbReference type="ARBA" id="ARBA00022737"/>
    </source>
</evidence>
<keyword evidence="2 5" id="KW-0808">Transferase</keyword>
<dbReference type="PANTHER" id="PTHR43017:SF1">
    <property type="entry name" value="ACETYLTRANSFERASE YJL218W-RELATED"/>
    <property type="match status" value="1"/>
</dbReference>
<dbReference type="FunFam" id="2.160.10.10:FF:000008">
    <property type="entry name" value="Maltose O-acetyltransferase"/>
    <property type="match status" value="1"/>
</dbReference>
<name>A0AAU8IGS6_9BACL</name>
<dbReference type="InterPro" id="IPR018357">
    <property type="entry name" value="Hexapep_transf_CS"/>
</dbReference>
<organism evidence="7">
    <name type="scientific">Sporolactobacillus sp. Y61</name>
    <dbReference type="NCBI Taxonomy" id="3160863"/>
    <lineage>
        <taxon>Bacteria</taxon>
        <taxon>Bacillati</taxon>
        <taxon>Bacillota</taxon>
        <taxon>Bacilli</taxon>
        <taxon>Bacillales</taxon>
        <taxon>Sporolactobacillaceae</taxon>
        <taxon>Sporolactobacillus</taxon>
    </lineage>
</organism>
<evidence type="ECO:0000256" key="4">
    <source>
        <dbReference type="ARBA" id="ARBA00023315"/>
    </source>
</evidence>